<dbReference type="OrthoDB" id="10063137at2759"/>
<evidence type="ECO:0000259" key="7">
    <source>
        <dbReference type="Pfam" id="PF02492"/>
    </source>
</evidence>
<organism evidence="8 9">
    <name type="scientific">Thermothielavioides terrestris (strain ATCC 38088 / NRRL 8126)</name>
    <name type="common">Thielavia terrestris</name>
    <dbReference type="NCBI Taxonomy" id="578455"/>
    <lineage>
        <taxon>Eukaryota</taxon>
        <taxon>Fungi</taxon>
        <taxon>Dikarya</taxon>
        <taxon>Ascomycota</taxon>
        <taxon>Pezizomycotina</taxon>
        <taxon>Sordariomycetes</taxon>
        <taxon>Sordariomycetidae</taxon>
        <taxon>Sordariales</taxon>
        <taxon>Chaetomiaceae</taxon>
        <taxon>Thermothielavioides</taxon>
        <taxon>Thermothielavioides terrestris</taxon>
    </lineage>
</organism>
<evidence type="ECO:0000256" key="4">
    <source>
        <dbReference type="ARBA" id="ARBA00023134"/>
    </source>
</evidence>
<sequence length="280" mass="29700">MAGITHSHDGVHSHSHSHAHDTFNPAEHGHSHEILDGPGSYLNREMPLTEGRDWANRAFTIGIGGPVGSGKTALMLALARALRARYSLAAVTNDIFTREDAEFLTRHRALPAGRIRAIETGGCPHAAVREDISANLAALEDLHARFATDLLLIESGGDNLAANYSRELADYIIYVIDVSGGDKVPRKGGPGITQSDLLVVNKTDLADAVGADLAVMERDARKMREGGPTVFAQVKKGVGVDHIVNLILSAWRASGAEEATKAAGGPRPTEGLEELGSEDA</sequence>
<dbReference type="PANTHER" id="PTHR31715">
    <property type="entry name" value="UREASE ACCESSORY PROTEIN G"/>
    <property type="match status" value="1"/>
</dbReference>
<accession>G2RHM6</accession>
<evidence type="ECO:0000256" key="1">
    <source>
        <dbReference type="ARBA" id="ARBA00005732"/>
    </source>
</evidence>
<dbReference type="HAMAP" id="MF_01389">
    <property type="entry name" value="UreG"/>
    <property type="match status" value="1"/>
</dbReference>
<name>G2RHM6_THETT</name>
<dbReference type="Gene3D" id="3.40.50.300">
    <property type="entry name" value="P-loop containing nucleotide triphosphate hydrolases"/>
    <property type="match status" value="1"/>
</dbReference>
<dbReference type="STRING" id="578455.G2RHM6"/>
<dbReference type="GO" id="GO:0005525">
    <property type="term" value="F:GTP binding"/>
    <property type="evidence" value="ECO:0007669"/>
    <property type="project" value="UniProtKB-KW"/>
</dbReference>
<proteinExistence type="inferred from homology"/>
<reference evidence="8 9" key="1">
    <citation type="journal article" date="2011" name="Nat. Biotechnol.">
        <title>Comparative genomic analysis of the thermophilic biomass-degrading fungi Myceliophthora thermophila and Thielavia terrestris.</title>
        <authorList>
            <person name="Berka R.M."/>
            <person name="Grigoriev I.V."/>
            <person name="Otillar R."/>
            <person name="Salamov A."/>
            <person name="Grimwood J."/>
            <person name="Reid I."/>
            <person name="Ishmael N."/>
            <person name="John T."/>
            <person name="Darmond C."/>
            <person name="Moisan M.-C."/>
            <person name="Henrissat B."/>
            <person name="Coutinho P.M."/>
            <person name="Lombard V."/>
            <person name="Natvig D.O."/>
            <person name="Lindquist E."/>
            <person name="Schmutz J."/>
            <person name="Lucas S."/>
            <person name="Harris P."/>
            <person name="Powlowski J."/>
            <person name="Bellemare A."/>
            <person name="Taylor D."/>
            <person name="Butler G."/>
            <person name="de Vries R.P."/>
            <person name="Allijn I.E."/>
            <person name="van den Brink J."/>
            <person name="Ushinsky S."/>
            <person name="Storms R."/>
            <person name="Powell A.J."/>
            <person name="Paulsen I.T."/>
            <person name="Elbourne L.D.H."/>
            <person name="Baker S.E."/>
            <person name="Magnuson J."/>
            <person name="LaBoissiere S."/>
            <person name="Clutterbuck A.J."/>
            <person name="Martinez D."/>
            <person name="Wogulis M."/>
            <person name="de Leon A.L."/>
            <person name="Rey M.W."/>
            <person name="Tsang A."/>
        </authorList>
    </citation>
    <scope>NUCLEOTIDE SEQUENCE [LARGE SCALE GENOMIC DNA]</scope>
    <source>
        <strain evidence="9">ATCC 38088 / NRRL 8126</strain>
    </source>
</reference>
<keyword evidence="3" id="KW-0996">Nickel insertion</keyword>
<dbReference type="GeneID" id="11522954"/>
<dbReference type="SUPFAM" id="SSF52540">
    <property type="entry name" value="P-loop containing nucleoside triphosphate hydrolases"/>
    <property type="match status" value="1"/>
</dbReference>
<protein>
    <recommendedName>
        <fullName evidence="7">CobW/HypB/UreG nucleotide-binding domain-containing protein</fullName>
    </recommendedName>
</protein>
<keyword evidence="2" id="KW-0547">Nucleotide-binding</keyword>
<dbReference type="NCBIfam" id="TIGR00101">
    <property type="entry name" value="ureG"/>
    <property type="match status" value="1"/>
</dbReference>
<evidence type="ECO:0000256" key="2">
    <source>
        <dbReference type="ARBA" id="ARBA00022741"/>
    </source>
</evidence>
<evidence type="ECO:0000256" key="6">
    <source>
        <dbReference type="SAM" id="MobiDB-lite"/>
    </source>
</evidence>
<gene>
    <name evidence="8" type="ORF">THITE_2092846</name>
</gene>
<dbReference type="InterPro" id="IPR003495">
    <property type="entry name" value="CobW/HypB/UreG_nucleotide-bd"/>
</dbReference>
<evidence type="ECO:0000313" key="9">
    <source>
        <dbReference type="Proteomes" id="UP000008181"/>
    </source>
</evidence>
<evidence type="ECO:0000256" key="5">
    <source>
        <dbReference type="ARBA" id="ARBA00023186"/>
    </source>
</evidence>
<dbReference type="RefSeq" id="XP_003657674.1">
    <property type="nucleotide sequence ID" value="XM_003657626.1"/>
</dbReference>
<dbReference type="CDD" id="cd05540">
    <property type="entry name" value="UreG"/>
    <property type="match status" value="1"/>
</dbReference>
<feature type="region of interest" description="Disordered" evidence="6">
    <location>
        <begin position="257"/>
        <end position="280"/>
    </location>
</feature>
<dbReference type="Proteomes" id="UP000008181">
    <property type="component" value="Chromosome 6"/>
</dbReference>
<dbReference type="HOGENOM" id="CLU_072144_0_0_1"/>
<dbReference type="PANTHER" id="PTHR31715:SF0">
    <property type="entry name" value="UREASE ACCESSORY PROTEIN G"/>
    <property type="match status" value="1"/>
</dbReference>
<evidence type="ECO:0000313" key="8">
    <source>
        <dbReference type="EMBL" id="AEO71338.1"/>
    </source>
</evidence>
<dbReference type="GO" id="GO:0003924">
    <property type="term" value="F:GTPase activity"/>
    <property type="evidence" value="ECO:0007669"/>
    <property type="project" value="InterPro"/>
</dbReference>
<dbReference type="Pfam" id="PF02492">
    <property type="entry name" value="cobW"/>
    <property type="match status" value="1"/>
</dbReference>
<keyword evidence="9" id="KW-1185">Reference proteome</keyword>
<feature type="domain" description="CobW/HypB/UreG nucleotide-binding" evidence="7">
    <location>
        <begin position="60"/>
        <end position="229"/>
    </location>
</feature>
<dbReference type="EMBL" id="CP003014">
    <property type="protein sequence ID" value="AEO71338.1"/>
    <property type="molecule type" value="Genomic_DNA"/>
</dbReference>
<dbReference type="GO" id="GO:0016151">
    <property type="term" value="F:nickel cation binding"/>
    <property type="evidence" value="ECO:0007669"/>
    <property type="project" value="InterPro"/>
</dbReference>
<keyword evidence="4" id="KW-0342">GTP-binding</keyword>
<dbReference type="FunFam" id="3.40.50.300:FF:000208">
    <property type="entry name" value="Urease accessory protein UreG"/>
    <property type="match status" value="1"/>
</dbReference>
<dbReference type="eggNOG" id="ENOG502QR6E">
    <property type="taxonomic scope" value="Eukaryota"/>
</dbReference>
<comment type="similarity">
    <text evidence="1">Belongs to the SIMIBI class G3E GTPase family. UreG subfamily.</text>
</comment>
<dbReference type="InterPro" id="IPR027417">
    <property type="entry name" value="P-loop_NTPase"/>
</dbReference>
<dbReference type="GO" id="GO:0043419">
    <property type="term" value="P:urea catabolic process"/>
    <property type="evidence" value="ECO:0007669"/>
    <property type="project" value="InterPro"/>
</dbReference>
<dbReference type="AlphaFoldDB" id="G2RHM6"/>
<dbReference type="KEGG" id="ttt:THITE_2092846"/>
<dbReference type="InterPro" id="IPR004400">
    <property type="entry name" value="UreG"/>
</dbReference>
<keyword evidence="5" id="KW-0143">Chaperone</keyword>
<evidence type="ECO:0000256" key="3">
    <source>
        <dbReference type="ARBA" id="ARBA00022988"/>
    </source>
</evidence>
<feature type="region of interest" description="Disordered" evidence="6">
    <location>
        <begin position="1"/>
        <end position="42"/>
    </location>
</feature>
<feature type="compositionally biased region" description="Acidic residues" evidence="6">
    <location>
        <begin position="271"/>
        <end position="280"/>
    </location>
</feature>
<feature type="compositionally biased region" description="Basic and acidic residues" evidence="6">
    <location>
        <begin position="1"/>
        <end position="12"/>
    </location>
</feature>